<feature type="transmembrane region" description="Helical" evidence="8">
    <location>
        <begin position="85"/>
        <end position="103"/>
    </location>
</feature>
<feature type="compositionally biased region" description="Basic and acidic residues" evidence="7">
    <location>
        <begin position="12"/>
        <end position="25"/>
    </location>
</feature>
<evidence type="ECO:0000256" key="5">
    <source>
        <dbReference type="ARBA" id="ARBA00022989"/>
    </source>
</evidence>
<evidence type="ECO:0000256" key="7">
    <source>
        <dbReference type="SAM" id="MobiDB-lite"/>
    </source>
</evidence>
<dbReference type="PANTHER" id="PTHR34856:SF2">
    <property type="entry name" value="PROTEIN NRFD"/>
    <property type="match status" value="1"/>
</dbReference>
<accession>A0ABW4FP65</accession>
<dbReference type="InterPro" id="IPR052049">
    <property type="entry name" value="Electron_transfer_protein"/>
</dbReference>
<feature type="region of interest" description="Disordered" evidence="7">
    <location>
        <begin position="1"/>
        <end position="25"/>
    </location>
</feature>
<dbReference type="Pfam" id="PF03916">
    <property type="entry name" value="NrfD"/>
    <property type="match status" value="1"/>
</dbReference>
<comment type="caution">
    <text evidence="9">The sequence shown here is derived from an EMBL/GenBank/DDBJ whole genome shotgun (WGS) entry which is preliminary data.</text>
</comment>
<keyword evidence="5 8" id="KW-1133">Transmembrane helix</keyword>
<keyword evidence="10" id="KW-1185">Reference proteome</keyword>
<comment type="similarity">
    <text evidence="2">Belongs to the NrfD family.</text>
</comment>
<gene>
    <name evidence="9" type="primary">nrfD</name>
    <name evidence="9" type="ORF">ACFSCY_22715</name>
</gene>
<feature type="transmembrane region" description="Helical" evidence="8">
    <location>
        <begin position="164"/>
        <end position="185"/>
    </location>
</feature>
<feature type="transmembrane region" description="Helical" evidence="8">
    <location>
        <begin position="123"/>
        <end position="144"/>
    </location>
</feature>
<evidence type="ECO:0000256" key="4">
    <source>
        <dbReference type="ARBA" id="ARBA00022692"/>
    </source>
</evidence>
<organism evidence="9 10">
    <name type="scientific">Pseudonocardia aurantiaca</name>
    <dbReference type="NCBI Taxonomy" id="75290"/>
    <lineage>
        <taxon>Bacteria</taxon>
        <taxon>Bacillati</taxon>
        <taxon>Actinomycetota</taxon>
        <taxon>Actinomycetes</taxon>
        <taxon>Pseudonocardiales</taxon>
        <taxon>Pseudonocardiaceae</taxon>
        <taxon>Pseudonocardia</taxon>
    </lineage>
</organism>
<evidence type="ECO:0000256" key="6">
    <source>
        <dbReference type="ARBA" id="ARBA00023136"/>
    </source>
</evidence>
<keyword evidence="3" id="KW-1003">Cell membrane</keyword>
<sequence length="348" mass="36178">MTGDRSAPSPADTKRGRDHDGAREQRMVPEAEFRSYYGRPVLKPPVWDWMVPAYLFTGGLAAGSAVLAAGADVTGRPRLRRAGRLGSLAALTASGVLLVGDLGRPERFHHMLRVAKPTSPMSVGTWIVTAFSPGAGVAAIDELVPRRFSRTLLGRLLHRIARPAGMSAALVAPGLASYTAVLLSHTAVPAWKEAGEVLPFVFTGSAAAASGGLGMVFTPVDEAAPARWFAICGATTELAASSLLESRLGLVGEAYTTGRAHRLRRGSEVLTVFGLVGTLLGRRNRTVAGVAGLALAAGSALQRFGVFAAGVASAKDPKYTVVPQRERLERGSRASASAVHGSSGPVPG</sequence>
<feature type="region of interest" description="Disordered" evidence="7">
    <location>
        <begin position="323"/>
        <end position="348"/>
    </location>
</feature>
<evidence type="ECO:0000313" key="9">
    <source>
        <dbReference type="EMBL" id="MFD1532247.1"/>
    </source>
</evidence>
<dbReference type="Gene3D" id="1.20.1630.10">
    <property type="entry name" value="Formate dehydrogenase/DMSO reductase domain"/>
    <property type="match status" value="1"/>
</dbReference>
<comment type="subcellular location">
    <subcellularLocation>
        <location evidence="1">Cell membrane</location>
        <topology evidence="1">Multi-pass membrane protein</topology>
    </subcellularLocation>
</comment>
<name>A0ABW4FP65_9PSEU</name>
<feature type="transmembrane region" description="Helical" evidence="8">
    <location>
        <begin position="53"/>
        <end position="73"/>
    </location>
</feature>
<dbReference type="RefSeq" id="WP_343981046.1">
    <property type="nucleotide sequence ID" value="NZ_BAAAJG010000012.1"/>
</dbReference>
<evidence type="ECO:0000256" key="3">
    <source>
        <dbReference type="ARBA" id="ARBA00022475"/>
    </source>
</evidence>
<proteinExistence type="inferred from homology"/>
<dbReference type="PANTHER" id="PTHR34856">
    <property type="entry name" value="PROTEIN NRFD"/>
    <property type="match status" value="1"/>
</dbReference>
<evidence type="ECO:0000313" key="10">
    <source>
        <dbReference type="Proteomes" id="UP001597145"/>
    </source>
</evidence>
<reference evidence="10" key="1">
    <citation type="journal article" date="2019" name="Int. J. Syst. Evol. Microbiol.">
        <title>The Global Catalogue of Microorganisms (GCM) 10K type strain sequencing project: providing services to taxonomists for standard genome sequencing and annotation.</title>
        <authorList>
            <consortium name="The Broad Institute Genomics Platform"/>
            <consortium name="The Broad Institute Genome Sequencing Center for Infectious Disease"/>
            <person name="Wu L."/>
            <person name="Ma J."/>
        </authorList>
    </citation>
    <scope>NUCLEOTIDE SEQUENCE [LARGE SCALE GENOMIC DNA]</scope>
    <source>
        <strain evidence="10">JCM 12165</strain>
    </source>
</reference>
<evidence type="ECO:0000256" key="2">
    <source>
        <dbReference type="ARBA" id="ARBA00008929"/>
    </source>
</evidence>
<dbReference type="InterPro" id="IPR005614">
    <property type="entry name" value="NrfD-like"/>
</dbReference>
<protein>
    <submittedName>
        <fullName evidence="9">NrfD/PsrC family molybdoenzyme membrane anchor subunit</fullName>
    </submittedName>
</protein>
<dbReference type="EMBL" id="JBHUCP010000017">
    <property type="protein sequence ID" value="MFD1532247.1"/>
    <property type="molecule type" value="Genomic_DNA"/>
</dbReference>
<evidence type="ECO:0000256" key="8">
    <source>
        <dbReference type="SAM" id="Phobius"/>
    </source>
</evidence>
<keyword evidence="6 8" id="KW-0472">Membrane</keyword>
<feature type="transmembrane region" description="Helical" evidence="8">
    <location>
        <begin position="197"/>
        <end position="217"/>
    </location>
</feature>
<keyword evidence="4 8" id="KW-0812">Transmembrane</keyword>
<evidence type="ECO:0000256" key="1">
    <source>
        <dbReference type="ARBA" id="ARBA00004651"/>
    </source>
</evidence>
<dbReference type="Proteomes" id="UP001597145">
    <property type="component" value="Unassembled WGS sequence"/>
</dbReference>